<dbReference type="Proteomes" id="UP000605986">
    <property type="component" value="Unassembled WGS sequence"/>
</dbReference>
<name>A0A8H4JHR3_9HYPO</name>
<accession>A0A8H4JHR3</accession>
<proteinExistence type="predicted"/>
<dbReference type="InterPro" id="IPR029063">
    <property type="entry name" value="SAM-dependent_MTases_sf"/>
</dbReference>
<dbReference type="PANTHER" id="PTHR44942:SF10">
    <property type="entry name" value="METHYLTRANSFERASE TYPE 11 DOMAIN-CONTAINING PROTEIN"/>
    <property type="match status" value="1"/>
</dbReference>
<dbReference type="SUPFAM" id="SSF53335">
    <property type="entry name" value="S-adenosyl-L-methionine-dependent methyltransferases"/>
    <property type="match status" value="1"/>
</dbReference>
<dbReference type="InterPro" id="IPR051052">
    <property type="entry name" value="Diverse_substrate_MTase"/>
</dbReference>
<gene>
    <name evidence="2" type="ORF">F53441_14033</name>
</gene>
<dbReference type="Pfam" id="PF13649">
    <property type="entry name" value="Methyltransf_25"/>
    <property type="match status" value="1"/>
</dbReference>
<evidence type="ECO:0000259" key="1">
    <source>
        <dbReference type="Pfam" id="PF13649"/>
    </source>
</evidence>
<evidence type="ECO:0000313" key="3">
    <source>
        <dbReference type="Proteomes" id="UP000605986"/>
    </source>
</evidence>
<dbReference type="CDD" id="cd02440">
    <property type="entry name" value="AdoMet_MTases"/>
    <property type="match status" value="1"/>
</dbReference>
<keyword evidence="3" id="KW-1185">Reference proteome</keyword>
<protein>
    <recommendedName>
        <fullName evidence="1">Methyltransferase domain-containing protein</fullName>
    </recommendedName>
</protein>
<dbReference type="PANTHER" id="PTHR44942">
    <property type="entry name" value="METHYLTRANSF_11 DOMAIN-CONTAINING PROTEIN"/>
    <property type="match status" value="1"/>
</dbReference>
<feature type="domain" description="Methyltransferase" evidence="1">
    <location>
        <begin position="56"/>
        <end position="146"/>
    </location>
</feature>
<dbReference type="EMBL" id="JAADJG010001018">
    <property type="protein sequence ID" value="KAF4428920.1"/>
    <property type="molecule type" value="Genomic_DNA"/>
</dbReference>
<dbReference type="Gene3D" id="3.40.50.150">
    <property type="entry name" value="Vaccinia Virus protein VP39"/>
    <property type="match status" value="1"/>
</dbReference>
<sequence>MAYEVLSRVQPRDVTFRNYSSQQASDYNEGRIGYSESLIDLIMRHHKSTNGQTGTVLDIGCGPGTATRLFAPHFDVAYGADPGASMIETATSLVGESRSGAPILYKLSTAENIDKIDGIAHSSVDMITAATCAHWFEMPKFWAAAAKKIRRDTFVRHELPATENVITGAEKTKGEEPSEEKLERQLQKLERLVVTRGAVTRWQKENPELVGTKDDCVQVLMQKVRKAAESGESIDLSVLAAERTVALLLVKRN</sequence>
<organism evidence="2 3">
    <name type="scientific">Fusarium austroafricanum</name>
    <dbReference type="NCBI Taxonomy" id="2364996"/>
    <lineage>
        <taxon>Eukaryota</taxon>
        <taxon>Fungi</taxon>
        <taxon>Dikarya</taxon>
        <taxon>Ascomycota</taxon>
        <taxon>Pezizomycotina</taxon>
        <taxon>Sordariomycetes</taxon>
        <taxon>Hypocreomycetidae</taxon>
        <taxon>Hypocreales</taxon>
        <taxon>Nectriaceae</taxon>
        <taxon>Fusarium</taxon>
        <taxon>Fusarium concolor species complex</taxon>
    </lineage>
</organism>
<dbReference type="OrthoDB" id="10027013at2759"/>
<dbReference type="InterPro" id="IPR041698">
    <property type="entry name" value="Methyltransf_25"/>
</dbReference>
<evidence type="ECO:0000313" key="2">
    <source>
        <dbReference type="EMBL" id="KAF4428920.1"/>
    </source>
</evidence>
<comment type="caution">
    <text evidence="2">The sequence shown here is derived from an EMBL/GenBank/DDBJ whole genome shotgun (WGS) entry which is preliminary data.</text>
</comment>
<dbReference type="AlphaFoldDB" id="A0A8H4JHR3"/>
<reference evidence="2" key="1">
    <citation type="submission" date="2020-01" db="EMBL/GenBank/DDBJ databases">
        <title>Identification and distribution of gene clusters putatively required for synthesis of sphingolipid metabolism inhibitors in phylogenetically diverse species of the filamentous fungus Fusarium.</title>
        <authorList>
            <person name="Kim H.-S."/>
            <person name="Busman M."/>
            <person name="Brown D.W."/>
            <person name="Divon H."/>
            <person name="Uhlig S."/>
            <person name="Proctor R.H."/>
        </authorList>
    </citation>
    <scope>NUCLEOTIDE SEQUENCE</scope>
    <source>
        <strain evidence="2">NRRL 53441</strain>
    </source>
</reference>